<gene>
    <name evidence="1" type="ORF">I2H38_19515</name>
</gene>
<proteinExistence type="predicted"/>
<evidence type="ECO:0000313" key="1">
    <source>
        <dbReference type="EMBL" id="MBF9235554.1"/>
    </source>
</evidence>
<dbReference type="RefSeq" id="WP_196273550.1">
    <property type="nucleotide sequence ID" value="NZ_JADQDO010000016.1"/>
</dbReference>
<dbReference type="EMBL" id="JADQDO010000016">
    <property type="protein sequence ID" value="MBF9235554.1"/>
    <property type="molecule type" value="Genomic_DNA"/>
</dbReference>
<sequence length="52" mass="5680">MKQKLMEFLGAAIIGTTFAFMLAYGLDYQLQIEEAQAIKAAAQRQAEEGAAK</sequence>
<protein>
    <submittedName>
        <fullName evidence="1">Uncharacterized protein</fullName>
    </submittedName>
</protein>
<name>A0A931BTQ9_9HYPH</name>
<organism evidence="1 2">
    <name type="scientific">Microvirga alba</name>
    <dbReference type="NCBI Taxonomy" id="2791025"/>
    <lineage>
        <taxon>Bacteria</taxon>
        <taxon>Pseudomonadati</taxon>
        <taxon>Pseudomonadota</taxon>
        <taxon>Alphaproteobacteria</taxon>
        <taxon>Hyphomicrobiales</taxon>
        <taxon>Methylobacteriaceae</taxon>
        <taxon>Microvirga</taxon>
    </lineage>
</organism>
<comment type="caution">
    <text evidence="1">The sequence shown here is derived from an EMBL/GenBank/DDBJ whole genome shotgun (WGS) entry which is preliminary data.</text>
</comment>
<evidence type="ECO:0000313" key="2">
    <source>
        <dbReference type="Proteomes" id="UP000599312"/>
    </source>
</evidence>
<accession>A0A931BTQ9</accession>
<reference evidence="1" key="1">
    <citation type="submission" date="2020-11" db="EMBL/GenBank/DDBJ databases">
        <authorList>
            <person name="Kim M.K."/>
        </authorList>
    </citation>
    <scope>NUCLEOTIDE SEQUENCE</scope>
    <source>
        <strain evidence="1">BT350</strain>
    </source>
</reference>
<keyword evidence="2" id="KW-1185">Reference proteome</keyword>
<dbReference type="AlphaFoldDB" id="A0A931BTQ9"/>
<dbReference type="Proteomes" id="UP000599312">
    <property type="component" value="Unassembled WGS sequence"/>
</dbReference>